<dbReference type="PANTHER" id="PTHR47506:SF6">
    <property type="entry name" value="HTH-TYPE TRANSCRIPTIONAL REPRESSOR NEMR"/>
    <property type="match status" value="1"/>
</dbReference>
<feature type="domain" description="HTH tetR-type" evidence="5">
    <location>
        <begin position="1"/>
        <end position="61"/>
    </location>
</feature>
<dbReference type="STRING" id="1193682.BJP25_20315"/>
<gene>
    <name evidence="6" type="ORF">BJP25_20315</name>
</gene>
<dbReference type="EMBL" id="MKQR01000016">
    <property type="protein sequence ID" value="OLR92431.1"/>
    <property type="molecule type" value="Genomic_DNA"/>
</dbReference>
<dbReference type="Pfam" id="PF00440">
    <property type="entry name" value="TetR_N"/>
    <property type="match status" value="1"/>
</dbReference>
<evidence type="ECO:0000256" key="3">
    <source>
        <dbReference type="ARBA" id="ARBA00023163"/>
    </source>
</evidence>
<evidence type="ECO:0000313" key="7">
    <source>
        <dbReference type="Proteomes" id="UP000186040"/>
    </source>
</evidence>
<name>A0A1Q9LK58_9PSEU</name>
<comment type="caution">
    <text evidence="6">The sequence shown here is derived from an EMBL/GenBank/DDBJ whole genome shotgun (WGS) entry which is preliminary data.</text>
</comment>
<evidence type="ECO:0000256" key="2">
    <source>
        <dbReference type="ARBA" id="ARBA00023125"/>
    </source>
</evidence>
<sequence>MTTKQRLIDGALDLIRTQGITAVSARSVGAAAGVNQSLIFYHFGSVEELLAQACLSATEARVATHRERFAGVTTLGDLLAAGQAVHDGERAEGNLTVLAQALAGAQSSERLAEATRAALALWTTEVESALVRVLAGSPLAEVADAPGLARAASASFLGLTLWDSVDPDGGAAALTALTRLAVLADVLDDLGPLATRAVRARLRTAAKARPTNG</sequence>
<accession>A0A1Q9LK58</accession>
<evidence type="ECO:0000256" key="1">
    <source>
        <dbReference type="ARBA" id="ARBA00023015"/>
    </source>
</evidence>
<dbReference type="PRINTS" id="PR00455">
    <property type="entry name" value="HTHTETR"/>
</dbReference>
<proteinExistence type="predicted"/>
<reference evidence="6 7" key="1">
    <citation type="submission" date="2016-10" db="EMBL/GenBank/DDBJ databases">
        <title>The Draft Genome Sequence of Actinokineospora bangkokensis 44EHWT reveals the biosynthetic pathway of antifungal compounds Thailandins with unusual extender unit butylmalonyl-CoA.</title>
        <authorList>
            <person name="Greule A."/>
            <person name="Intra B."/>
            <person name="Flemming S."/>
            <person name="Rommel M.G."/>
            <person name="Panbangred W."/>
            <person name="Bechthold A."/>
        </authorList>
    </citation>
    <scope>NUCLEOTIDE SEQUENCE [LARGE SCALE GENOMIC DNA]</scope>
    <source>
        <strain evidence="6 7">44EHW</strain>
    </source>
</reference>
<evidence type="ECO:0000259" key="5">
    <source>
        <dbReference type="PROSITE" id="PS50977"/>
    </source>
</evidence>
<organism evidence="6 7">
    <name type="scientific">Actinokineospora bangkokensis</name>
    <dbReference type="NCBI Taxonomy" id="1193682"/>
    <lineage>
        <taxon>Bacteria</taxon>
        <taxon>Bacillati</taxon>
        <taxon>Actinomycetota</taxon>
        <taxon>Actinomycetes</taxon>
        <taxon>Pseudonocardiales</taxon>
        <taxon>Pseudonocardiaceae</taxon>
        <taxon>Actinokineospora</taxon>
    </lineage>
</organism>
<feature type="DNA-binding region" description="H-T-H motif" evidence="4">
    <location>
        <begin position="24"/>
        <end position="43"/>
    </location>
</feature>
<protein>
    <submittedName>
        <fullName evidence="6">TetR family transcriptional regulator</fullName>
    </submittedName>
</protein>
<dbReference type="SUPFAM" id="SSF46689">
    <property type="entry name" value="Homeodomain-like"/>
    <property type="match status" value="1"/>
</dbReference>
<dbReference type="RefSeq" id="WP_075975574.1">
    <property type="nucleotide sequence ID" value="NZ_MKQR01000016.1"/>
</dbReference>
<dbReference type="InterPro" id="IPR009057">
    <property type="entry name" value="Homeodomain-like_sf"/>
</dbReference>
<evidence type="ECO:0000256" key="4">
    <source>
        <dbReference type="PROSITE-ProRule" id="PRU00335"/>
    </source>
</evidence>
<keyword evidence="1" id="KW-0805">Transcription regulation</keyword>
<dbReference type="InterPro" id="IPR001647">
    <property type="entry name" value="HTH_TetR"/>
</dbReference>
<evidence type="ECO:0000313" key="6">
    <source>
        <dbReference type="EMBL" id="OLR92431.1"/>
    </source>
</evidence>
<dbReference type="Gene3D" id="1.10.357.10">
    <property type="entry name" value="Tetracycline Repressor, domain 2"/>
    <property type="match status" value="1"/>
</dbReference>
<keyword evidence="3" id="KW-0804">Transcription</keyword>
<dbReference type="GO" id="GO:0003677">
    <property type="term" value="F:DNA binding"/>
    <property type="evidence" value="ECO:0007669"/>
    <property type="project" value="UniProtKB-UniRule"/>
</dbReference>
<dbReference type="PANTHER" id="PTHR47506">
    <property type="entry name" value="TRANSCRIPTIONAL REGULATORY PROTEIN"/>
    <property type="match status" value="1"/>
</dbReference>
<dbReference type="Proteomes" id="UP000186040">
    <property type="component" value="Unassembled WGS sequence"/>
</dbReference>
<dbReference type="AlphaFoldDB" id="A0A1Q9LK58"/>
<dbReference type="PROSITE" id="PS50977">
    <property type="entry name" value="HTH_TETR_2"/>
    <property type="match status" value="1"/>
</dbReference>
<keyword evidence="7" id="KW-1185">Reference proteome</keyword>
<keyword evidence="2 4" id="KW-0238">DNA-binding</keyword>